<dbReference type="EMBL" id="CP064749">
    <property type="protein sequence ID" value="QPC64332.1"/>
    <property type="molecule type" value="Genomic_DNA"/>
</dbReference>
<feature type="compositionally biased region" description="Low complexity" evidence="2">
    <location>
        <begin position="1"/>
        <end position="20"/>
    </location>
</feature>
<feature type="region of interest" description="Disordered" evidence="2">
    <location>
        <begin position="1"/>
        <end position="27"/>
    </location>
</feature>
<dbReference type="Proteomes" id="UP000663297">
    <property type="component" value="Chromosome 3"/>
</dbReference>
<protein>
    <submittedName>
        <fullName evidence="3">Uncharacterized protein</fullName>
    </submittedName>
</protein>
<evidence type="ECO:0000256" key="2">
    <source>
        <dbReference type="SAM" id="MobiDB-lite"/>
    </source>
</evidence>
<dbReference type="AlphaFoldDB" id="A0A2T4H339"/>
<reference evidence="4" key="2">
    <citation type="submission" date="2020-11" db="EMBL/GenBank/DDBJ databases">
        <title>The chromosome-scale genome resource for two endophytic Fusarium species: F. culmorum and F. pseudograminearum.</title>
        <authorList>
            <person name="Yuan Z."/>
        </authorList>
    </citation>
    <scope>NUCLEOTIDE SEQUENCE</scope>
    <source>
        <strain evidence="4">Class2-1B</strain>
    </source>
</reference>
<reference evidence="3 5" key="1">
    <citation type="submission" date="2018-02" db="EMBL/GenBank/DDBJ databases">
        <title>Fusarium culmorum secondary metabolites in fungal-bacterial-plant interactions.</title>
        <authorList>
            <person name="Schmidt R."/>
        </authorList>
    </citation>
    <scope>NUCLEOTIDE SEQUENCE [LARGE SCALE GENOMIC DNA]</scope>
    <source>
        <strain evidence="3 5">PV</strain>
    </source>
</reference>
<keyword evidence="5" id="KW-1185">Reference proteome</keyword>
<dbReference type="OrthoDB" id="10362271at2759"/>
<dbReference type="Proteomes" id="UP000241587">
    <property type="component" value="Unassembled WGS sequence"/>
</dbReference>
<evidence type="ECO:0000313" key="5">
    <source>
        <dbReference type="Proteomes" id="UP000241587"/>
    </source>
</evidence>
<organism evidence="3 5">
    <name type="scientific">Fusarium culmorum</name>
    <dbReference type="NCBI Taxonomy" id="5516"/>
    <lineage>
        <taxon>Eukaryota</taxon>
        <taxon>Fungi</taxon>
        <taxon>Dikarya</taxon>
        <taxon>Ascomycota</taxon>
        <taxon>Pezizomycotina</taxon>
        <taxon>Sordariomycetes</taxon>
        <taxon>Hypocreomycetidae</taxon>
        <taxon>Hypocreales</taxon>
        <taxon>Nectriaceae</taxon>
        <taxon>Fusarium</taxon>
    </lineage>
</organism>
<proteinExistence type="predicted"/>
<evidence type="ECO:0000256" key="1">
    <source>
        <dbReference type="SAM" id="Coils"/>
    </source>
</evidence>
<gene>
    <name evidence="3" type="ORF">FCULG_00007567</name>
    <name evidence="4" type="ORF">HYE67_006563</name>
</gene>
<evidence type="ECO:0000313" key="4">
    <source>
        <dbReference type="EMBL" id="QPC64332.1"/>
    </source>
</evidence>
<name>A0A2T4H339_FUSCU</name>
<accession>A0A2T4H339</accession>
<sequence length="118" mass="13017">MDVAAGSSTGATAGITAGCCGRSGNNPSSRLVLVTTTKEERSVQGFDPEFSVDLILRQVRQVEAKLTEKVDEINRRKKYHQVELAEKDAKIKNLMEKVELLSSENEALKAKVREINLK</sequence>
<feature type="coiled-coil region" evidence="1">
    <location>
        <begin position="56"/>
        <end position="118"/>
    </location>
</feature>
<keyword evidence="1" id="KW-0175">Coiled coil</keyword>
<dbReference type="EMBL" id="PVEM01000003">
    <property type="protein sequence ID" value="PTD10216.1"/>
    <property type="molecule type" value="Genomic_DNA"/>
</dbReference>
<evidence type="ECO:0000313" key="3">
    <source>
        <dbReference type="EMBL" id="PTD10216.1"/>
    </source>
</evidence>